<comment type="caution">
    <text evidence="2">The sequence shown here is derived from an EMBL/GenBank/DDBJ whole genome shotgun (WGS) entry which is preliminary data.</text>
</comment>
<dbReference type="Proteomes" id="UP000191342">
    <property type="component" value="Unassembled WGS sequence"/>
</dbReference>
<protein>
    <submittedName>
        <fullName evidence="2">Uncharacterized protein</fullName>
    </submittedName>
</protein>
<dbReference type="OrthoDB" id="5343483at2759"/>
<feature type="region of interest" description="Disordered" evidence="1">
    <location>
        <begin position="144"/>
        <end position="174"/>
    </location>
</feature>
<sequence>MGVMNSIGASICQKRLAQTTPKEWTEDPYFICHLLALAQLQERKLDLPKPTIYTSRLLVTNVLDRECILCYEAQITTELLNGLRNPKDATSPMKWPTIRRRRVPYKPYLTFAGRLVAELVAPSPLPSHGPFNPSDDVNGVFEYGRKRPREQGDNGSYIASKEMRGSFMSGLRRR</sequence>
<evidence type="ECO:0000256" key="1">
    <source>
        <dbReference type="SAM" id="MobiDB-lite"/>
    </source>
</evidence>
<evidence type="ECO:0000313" key="3">
    <source>
        <dbReference type="Proteomes" id="UP000191342"/>
    </source>
</evidence>
<name>A0A1V6S7M8_9EURO</name>
<accession>A0A1V6S7M8</accession>
<organism evidence="2 3">
    <name type="scientific">Penicillium flavigenum</name>
    <dbReference type="NCBI Taxonomy" id="254877"/>
    <lineage>
        <taxon>Eukaryota</taxon>
        <taxon>Fungi</taxon>
        <taxon>Dikarya</taxon>
        <taxon>Ascomycota</taxon>
        <taxon>Pezizomycotina</taxon>
        <taxon>Eurotiomycetes</taxon>
        <taxon>Eurotiomycetidae</taxon>
        <taxon>Eurotiales</taxon>
        <taxon>Aspergillaceae</taxon>
        <taxon>Penicillium</taxon>
    </lineage>
</organism>
<reference evidence="3" key="1">
    <citation type="journal article" date="2017" name="Nat. Microbiol.">
        <title>Global analysis of biosynthetic gene clusters reveals vast potential of secondary metabolite production in Penicillium species.</title>
        <authorList>
            <person name="Nielsen J.C."/>
            <person name="Grijseels S."/>
            <person name="Prigent S."/>
            <person name="Ji B."/>
            <person name="Dainat J."/>
            <person name="Nielsen K.F."/>
            <person name="Frisvad J.C."/>
            <person name="Workman M."/>
            <person name="Nielsen J."/>
        </authorList>
    </citation>
    <scope>NUCLEOTIDE SEQUENCE [LARGE SCALE GENOMIC DNA]</scope>
    <source>
        <strain evidence="3">IBT 14082</strain>
    </source>
</reference>
<gene>
    <name evidence="2" type="ORF">PENFLA_c095G03950</name>
</gene>
<keyword evidence="3" id="KW-1185">Reference proteome</keyword>
<dbReference type="AlphaFoldDB" id="A0A1V6S7M8"/>
<evidence type="ECO:0000313" key="2">
    <source>
        <dbReference type="EMBL" id="OQE10075.1"/>
    </source>
</evidence>
<dbReference type="EMBL" id="MLQL01000095">
    <property type="protein sequence ID" value="OQE10075.1"/>
    <property type="molecule type" value="Genomic_DNA"/>
</dbReference>
<proteinExistence type="predicted"/>